<feature type="compositionally biased region" description="Polar residues" evidence="1">
    <location>
        <begin position="169"/>
        <end position="188"/>
    </location>
</feature>
<organism evidence="2">
    <name type="scientific">Plasmodium falciparum Santa Lucia</name>
    <dbReference type="NCBI Taxonomy" id="478859"/>
    <lineage>
        <taxon>Eukaryota</taxon>
        <taxon>Sar</taxon>
        <taxon>Alveolata</taxon>
        <taxon>Apicomplexa</taxon>
        <taxon>Aconoidasida</taxon>
        <taxon>Haemosporida</taxon>
        <taxon>Plasmodiidae</taxon>
        <taxon>Plasmodium</taxon>
        <taxon>Plasmodium (Laverania)</taxon>
    </lineage>
</organism>
<protein>
    <submittedName>
        <fullName evidence="2">Uncharacterized protein</fullName>
    </submittedName>
</protein>
<evidence type="ECO:0000256" key="1">
    <source>
        <dbReference type="SAM" id="MobiDB-lite"/>
    </source>
</evidence>
<accession>W7FNG0</accession>
<gene>
    <name evidence="2" type="ORF">PFAG_01032</name>
</gene>
<evidence type="ECO:0000313" key="2">
    <source>
        <dbReference type="EMBL" id="EUT90674.1"/>
    </source>
</evidence>
<dbReference type="InterPro" id="IPR036322">
    <property type="entry name" value="WD40_repeat_dom_sf"/>
</dbReference>
<feature type="compositionally biased region" description="Acidic residues" evidence="1">
    <location>
        <begin position="134"/>
        <end position="152"/>
    </location>
</feature>
<dbReference type="OrthoDB" id="384658at2759"/>
<reference evidence="2" key="1">
    <citation type="submission" date="2013-02" db="EMBL/GenBank/DDBJ databases">
        <title>The Genome Sequence of Plasmodium falciparum Santa Lucia.</title>
        <authorList>
            <consortium name="The Broad Institute Genome Sequencing Platform"/>
            <consortium name="The Broad Institute Genome Sequencing Center for Infectious Disease"/>
            <person name="Neafsey D."/>
            <person name="Cheeseman I."/>
            <person name="Volkman S."/>
            <person name="Adams J."/>
            <person name="Walker B."/>
            <person name="Young S.K."/>
            <person name="Zeng Q."/>
            <person name="Gargeya S."/>
            <person name="Fitzgerald M."/>
            <person name="Haas B."/>
            <person name="Abouelleil A."/>
            <person name="Alvarado L."/>
            <person name="Arachchi H.M."/>
            <person name="Berlin A.M."/>
            <person name="Chapman S.B."/>
            <person name="Dewar J."/>
            <person name="Goldberg J."/>
            <person name="Griggs A."/>
            <person name="Gujja S."/>
            <person name="Hansen M."/>
            <person name="Howarth C."/>
            <person name="Imamovic A."/>
            <person name="Larimer J."/>
            <person name="McCowan C."/>
            <person name="Murphy C."/>
            <person name="Neiman D."/>
            <person name="Pearson M."/>
            <person name="Priest M."/>
            <person name="Roberts A."/>
            <person name="Saif S."/>
            <person name="Shea T."/>
            <person name="Sisk P."/>
            <person name="Sykes S."/>
            <person name="Wortman J."/>
            <person name="Nusbaum C."/>
            <person name="Birren B."/>
        </authorList>
    </citation>
    <scope>NUCLEOTIDE SEQUENCE [LARGE SCALE GENOMIC DNA]</scope>
    <source>
        <strain evidence="2">Santa Lucia</strain>
    </source>
</reference>
<dbReference type="AlphaFoldDB" id="W7FNG0"/>
<dbReference type="Proteomes" id="UP000030666">
    <property type="component" value="Unassembled WGS sequence"/>
</dbReference>
<feature type="region of interest" description="Disordered" evidence="1">
    <location>
        <begin position="127"/>
        <end position="188"/>
    </location>
</feature>
<proteinExistence type="predicted"/>
<feature type="compositionally biased region" description="Low complexity" evidence="1">
    <location>
        <begin position="158"/>
        <end position="168"/>
    </location>
</feature>
<dbReference type="SUPFAM" id="SSF50978">
    <property type="entry name" value="WD40 repeat-like"/>
    <property type="match status" value="1"/>
</dbReference>
<sequence>MQHIKRKTIANIKYNSYSDDERILKKKSTFSFKKGLDNITSKRKNVNLPINDKKKNISQNTIKLKIPFEKRENDFTDRKKGNNKIRFAQSTEYEKIPIIKKKSNIERDAYGNVRKGKSNIFYYKKSVSSRSMENEDDEEEDDEDDDDDDDDNYDNHNNHNNHYENYNDQTLNNDMNKKQNNAPPNVYIQNNKKSCLNHKKSITLNKTEYSFQRMDTNNPMKNNYKYMKSKLKKNLTLHTDNVKENNPKKSVSMRIDKNIIYSKTPSYNKNRKENMIKAKSQILKIAEQYMSTDKIKAFKTIERGNTRFLNKNKKIDPEKIQNLGPFVPKRVIEKKTERKLGYIPNYIRKEKKNEHKFDNANILFSKDKNNKITIQKKTKKNDGFGLFENMLVLNNLGTIYEWDGYQMNKIKHLYEQFICLCTNEKGNILCIDLNYKPGYLMCNRHFNRMDDNTEFSLFKKMVISVKNKIWGIDIQGNLKRWNKYEWIKVKKAYGIFKLKSLAFDRKNRLWVLDEQNYFYIYDTEDKNWMLKNVNGCNINDFDFNENDNLTAVTKDGIIKIYKKNRWIKYGILGEVKIRSLHFIRQHT</sequence>
<name>W7FNG0_PLAFA</name>
<dbReference type="EMBL" id="KE123480">
    <property type="protein sequence ID" value="EUT90674.1"/>
    <property type="molecule type" value="Genomic_DNA"/>
</dbReference>